<gene>
    <name evidence="1" type="ORF">R2D22_15955</name>
</gene>
<protein>
    <submittedName>
        <fullName evidence="1">Uncharacterized protein</fullName>
    </submittedName>
</protein>
<reference evidence="1 2" key="1">
    <citation type="submission" date="2023-10" db="EMBL/GenBank/DDBJ databases">
        <title>The genome sequence of Streptomyces sp. HUAS YS2.</title>
        <authorList>
            <person name="Mo P."/>
        </authorList>
    </citation>
    <scope>NUCLEOTIDE SEQUENCE [LARGE SCALE GENOMIC DNA]</scope>
    <source>
        <strain evidence="1 2">HUAS YS2</strain>
    </source>
</reference>
<dbReference type="Proteomes" id="UP001301731">
    <property type="component" value="Chromosome"/>
</dbReference>
<proteinExistence type="predicted"/>
<organism evidence="1 2">
    <name type="scientific">Streptomyces solicathayae</name>
    <dbReference type="NCBI Taxonomy" id="3081768"/>
    <lineage>
        <taxon>Bacteria</taxon>
        <taxon>Bacillati</taxon>
        <taxon>Actinomycetota</taxon>
        <taxon>Actinomycetes</taxon>
        <taxon>Kitasatosporales</taxon>
        <taxon>Streptomycetaceae</taxon>
        <taxon>Streptomyces</taxon>
    </lineage>
</organism>
<dbReference type="RefSeq" id="WP_318104096.1">
    <property type="nucleotide sequence ID" value="NZ_CP137573.1"/>
</dbReference>
<name>A0ABZ0LTI8_9ACTN</name>
<evidence type="ECO:0000313" key="2">
    <source>
        <dbReference type="Proteomes" id="UP001301731"/>
    </source>
</evidence>
<dbReference type="EMBL" id="CP137573">
    <property type="protein sequence ID" value="WOX22810.1"/>
    <property type="molecule type" value="Genomic_DNA"/>
</dbReference>
<keyword evidence="2" id="KW-1185">Reference proteome</keyword>
<evidence type="ECO:0000313" key="1">
    <source>
        <dbReference type="EMBL" id="WOX22810.1"/>
    </source>
</evidence>
<sequence length="82" mass="8972">MISKVDQGSVWVDADDSCDEPRELLVDAGWLFLLNACVQYDRDRREAANLRKAAALRIGDEAGHGEIKVTITRGASTPGLPF</sequence>
<accession>A0ABZ0LTI8</accession>